<dbReference type="AlphaFoldDB" id="A0A136PX03"/>
<reference evidence="2 3" key="1">
    <citation type="submission" date="2016-01" db="EMBL/GenBank/DDBJ databases">
        <title>Whole genome sequence and analysis of Micromonospora rosaria DSM 803, which can produce antibacterial substance rosamicin.</title>
        <authorList>
            <person name="Yang H."/>
            <person name="He X."/>
            <person name="Zhu D."/>
        </authorList>
    </citation>
    <scope>NUCLEOTIDE SEQUENCE [LARGE SCALE GENOMIC DNA]</scope>
    <source>
        <strain evidence="2 3">DSM 803</strain>
    </source>
</reference>
<dbReference type="Pfam" id="PF13977">
    <property type="entry name" value="TetR_C_6"/>
    <property type="match status" value="1"/>
</dbReference>
<evidence type="ECO:0000313" key="3">
    <source>
        <dbReference type="Proteomes" id="UP000070620"/>
    </source>
</evidence>
<organism evidence="2 3">
    <name type="scientific">Micromonospora rosaria</name>
    <dbReference type="NCBI Taxonomy" id="47874"/>
    <lineage>
        <taxon>Bacteria</taxon>
        <taxon>Bacillati</taxon>
        <taxon>Actinomycetota</taxon>
        <taxon>Actinomycetes</taxon>
        <taxon>Micromonosporales</taxon>
        <taxon>Micromonosporaceae</taxon>
        <taxon>Micromonospora</taxon>
    </lineage>
</organism>
<sequence length="100" mass="10462">MVSRPTSSLSQPHWKTATVAPRETPTGLRAEITALLAEGQAAGSVRSDISLTDAASLVLAAADGLSTQWLLDGSADLKSGLLLLQRLLEPPDRQVGRTEG</sequence>
<name>A0A136PX03_9ACTN</name>
<dbReference type="InterPro" id="IPR039538">
    <property type="entry name" value="BetI_C"/>
</dbReference>
<evidence type="ECO:0000313" key="2">
    <source>
        <dbReference type="EMBL" id="KXK63029.1"/>
    </source>
</evidence>
<gene>
    <name evidence="2" type="ORF">AWW66_05130</name>
</gene>
<dbReference type="EMBL" id="LRQV01000010">
    <property type="protein sequence ID" value="KXK63029.1"/>
    <property type="molecule type" value="Genomic_DNA"/>
</dbReference>
<dbReference type="InterPro" id="IPR036271">
    <property type="entry name" value="Tet_transcr_reg_TetR-rel_C_sf"/>
</dbReference>
<dbReference type="SUPFAM" id="SSF48498">
    <property type="entry name" value="Tetracyclin repressor-like, C-terminal domain"/>
    <property type="match status" value="1"/>
</dbReference>
<protein>
    <recommendedName>
        <fullName evidence="1">BetI-type transcriptional repressor C-terminal domain-containing protein</fullName>
    </recommendedName>
</protein>
<evidence type="ECO:0000259" key="1">
    <source>
        <dbReference type="Pfam" id="PF13977"/>
    </source>
</evidence>
<feature type="domain" description="BetI-type transcriptional repressor C-terminal" evidence="1">
    <location>
        <begin position="22"/>
        <end position="88"/>
    </location>
</feature>
<comment type="caution">
    <text evidence="2">The sequence shown here is derived from an EMBL/GenBank/DDBJ whole genome shotgun (WGS) entry which is preliminary data.</text>
</comment>
<proteinExistence type="predicted"/>
<dbReference type="Proteomes" id="UP000070620">
    <property type="component" value="Unassembled WGS sequence"/>
</dbReference>
<accession>A0A136PX03</accession>
<keyword evidence="3" id="KW-1185">Reference proteome</keyword>
<dbReference type="Gene3D" id="1.10.357.10">
    <property type="entry name" value="Tetracycline Repressor, domain 2"/>
    <property type="match status" value="1"/>
</dbReference>